<reference evidence="2" key="2">
    <citation type="submission" date="2015-06" db="UniProtKB">
        <authorList>
            <consortium name="EnsemblMetazoa"/>
        </authorList>
    </citation>
    <scope>IDENTIFICATION</scope>
</reference>
<proteinExistence type="predicted"/>
<reference evidence="3" key="1">
    <citation type="submission" date="2011-08" db="EMBL/GenBank/DDBJ databases">
        <authorList>
            <person name="Rombauts S."/>
        </authorList>
    </citation>
    <scope>NUCLEOTIDE SEQUENCE</scope>
    <source>
        <strain evidence="3">London</strain>
    </source>
</reference>
<accession>T1KG15</accession>
<evidence type="ECO:0000313" key="3">
    <source>
        <dbReference type="Proteomes" id="UP000015104"/>
    </source>
</evidence>
<dbReference type="EMBL" id="CAEY01000040">
    <property type="status" value="NOT_ANNOTATED_CDS"/>
    <property type="molecule type" value="Genomic_DNA"/>
</dbReference>
<dbReference type="EnsemblMetazoa" id="tetur10g05120.1">
    <property type="protein sequence ID" value="tetur10g05120.1"/>
    <property type="gene ID" value="tetur10g05120"/>
</dbReference>
<evidence type="ECO:0000256" key="1">
    <source>
        <dbReference type="SAM" id="MobiDB-lite"/>
    </source>
</evidence>
<dbReference type="AlphaFoldDB" id="T1KG15"/>
<protein>
    <submittedName>
        <fullName evidence="2">Uncharacterized protein</fullName>
    </submittedName>
</protein>
<keyword evidence="3" id="KW-1185">Reference proteome</keyword>
<evidence type="ECO:0000313" key="2">
    <source>
        <dbReference type="EnsemblMetazoa" id="tetur10g05120.1"/>
    </source>
</evidence>
<organism evidence="2 3">
    <name type="scientific">Tetranychus urticae</name>
    <name type="common">Two-spotted spider mite</name>
    <dbReference type="NCBI Taxonomy" id="32264"/>
    <lineage>
        <taxon>Eukaryota</taxon>
        <taxon>Metazoa</taxon>
        <taxon>Ecdysozoa</taxon>
        <taxon>Arthropoda</taxon>
        <taxon>Chelicerata</taxon>
        <taxon>Arachnida</taxon>
        <taxon>Acari</taxon>
        <taxon>Acariformes</taxon>
        <taxon>Trombidiformes</taxon>
        <taxon>Prostigmata</taxon>
        <taxon>Eleutherengona</taxon>
        <taxon>Raphignathae</taxon>
        <taxon>Tetranychoidea</taxon>
        <taxon>Tetranychidae</taxon>
        <taxon>Tetranychus</taxon>
    </lineage>
</organism>
<feature type="region of interest" description="Disordered" evidence="1">
    <location>
        <begin position="11"/>
        <end position="35"/>
    </location>
</feature>
<dbReference type="Proteomes" id="UP000015104">
    <property type="component" value="Unassembled WGS sequence"/>
</dbReference>
<name>T1KG15_TETUR</name>
<sequence>MEIRMRMIQIELKGRPKKSKSNPPLSTNLGEDETL</sequence>
<dbReference type="HOGENOM" id="CLU_3369066_0_0_1"/>